<dbReference type="PANTHER" id="PTHR47917:SF1">
    <property type="entry name" value="COENZYME F420:L-GLUTAMATE LIGASE"/>
    <property type="match status" value="1"/>
</dbReference>
<sequence length="265" mass="28503">MPAATLQSTLSQEEKIEPVQREASVPGTYVNFDRAEVVRVRGVRWRRLALKTPLVHKGDDLTAILSEAAGPFLEEGDILVVTEKVVAIAQGRAMPVSEIRPSGLARLLSRFVTRTPYGIGLAMPETMECALRECGRWKILIAAAAGAVGKLLGKKGWFYRVAGIQAAGIDGPCACTIPPYNHWVVLSPQDPGREAEKLFHTLREEGYPLRAVVIADCNDLGGELIGQSGGVDLALLREILADNPLGQGDDQTPAGIVRQSSTDSL</sequence>
<dbReference type="PANTHER" id="PTHR47917">
    <property type="match status" value="1"/>
</dbReference>
<evidence type="ECO:0000313" key="4">
    <source>
        <dbReference type="Proteomes" id="UP000824241"/>
    </source>
</evidence>
<comment type="caution">
    <text evidence="3">The sequence shown here is derived from an EMBL/GenBank/DDBJ whole genome shotgun (WGS) entry which is preliminary data.</text>
</comment>
<dbReference type="AlphaFoldDB" id="A0A9D1DYV7"/>
<evidence type="ECO:0000259" key="2">
    <source>
        <dbReference type="Pfam" id="PF01996"/>
    </source>
</evidence>
<reference evidence="3" key="2">
    <citation type="journal article" date="2021" name="PeerJ">
        <title>Extensive microbial diversity within the chicken gut microbiome revealed by metagenomics and culture.</title>
        <authorList>
            <person name="Gilroy R."/>
            <person name="Ravi A."/>
            <person name="Getino M."/>
            <person name="Pursley I."/>
            <person name="Horton D.L."/>
            <person name="Alikhan N.F."/>
            <person name="Baker D."/>
            <person name="Gharbi K."/>
            <person name="Hall N."/>
            <person name="Watson M."/>
            <person name="Adriaenssens E.M."/>
            <person name="Foster-Nyarko E."/>
            <person name="Jarju S."/>
            <person name="Secka A."/>
            <person name="Antonio M."/>
            <person name="Oren A."/>
            <person name="Chaudhuri R.R."/>
            <person name="La Ragione R."/>
            <person name="Hildebrand F."/>
            <person name="Pallen M.J."/>
        </authorList>
    </citation>
    <scope>NUCLEOTIDE SEQUENCE</scope>
    <source>
        <strain evidence="3">CHK189-12415</strain>
    </source>
</reference>
<name>A0A9D1DYV7_9FIRM</name>
<gene>
    <name evidence="3" type="ORF">IAB37_07110</name>
</gene>
<dbReference type="SUPFAM" id="SSF144010">
    <property type="entry name" value="CofE-like"/>
    <property type="match status" value="1"/>
</dbReference>
<dbReference type="Pfam" id="PF01996">
    <property type="entry name" value="F420_ligase"/>
    <property type="match status" value="1"/>
</dbReference>
<proteinExistence type="predicted"/>
<organism evidence="3 4">
    <name type="scientific">Candidatus Faecivivens stercoravium</name>
    <dbReference type="NCBI Taxonomy" id="2840803"/>
    <lineage>
        <taxon>Bacteria</taxon>
        <taxon>Bacillati</taxon>
        <taxon>Bacillota</taxon>
        <taxon>Clostridia</taxon>
        <taxon>Eubacteriales</taxon>
        <taxon>Oscillospiraceae</taxon>
        <taxon>Oscillospiraceae incertae sedis</taxon>
        <taxon>Candidatus Faecivivens</taxon>
    </lineage>
</organism>
<dbReference type="Proteomes" id="UP000824241">
    <property type="component" value="Unassembled WGS sequence"/>
</dbReference>
<accession>A0A9D1DYV7</accession>
<dbReference type="EMBL" id="DVHA01000226">
    <property type="protein sequence ID" value="HIR61324.1"/>
    <property type="molecule type" value="Genomic_DNA"/>
</dbReference>
<evidence type="ECO:0000313" key="3">
    <source>
        <dbReference type="EMBL" id="HIR61324.1"/>
    </source>
</evidence>
<feature type="domain" description="Coenzyme F420:L-glutamate ligase-like" evidence="2">
    <location>
        <begin position="50"/>
        <end position="217"/>
    </location>
</feature>
<feature type="region of interest" description="Disordered" evidence="1">
    <location>
        <begin position="246"/>
        <end position="265"/>
    </location>
</feature>
<keyword evidence="3" id="KW-0436">Ligase</keyword>
<dbReference type="Gene3D" id="3.30.1330.100">
    <property type="entry name" value="CofE-like"/>
    <property type="match status" value="1"/>
</dbReference>
<protein>
    <submittedName>
        <fullName evidence="3">Coenzyme F420-0:L-glutamate ligase</fullName>
    </submittedName>
</protein>
<dbReference type="InterPro" id="IPR002847">
    <property type="entry name" value="F420-0_gamma-glut_ligase-dom"/>
</dbReference>
<dbReference type="GO" id="GO:0052618">
    <property type="term" value="F:coenzyme F420-0:L-glutamate ligase activity"/>
    <property type="evidence" value="ECO:0007669"/>
    <property type="project" value="TreeGrafter"/>
</dbReference>
<evidence type="ECO:0000256" key="1">
    <source>
        <dbReference type="SAM" id="MobiDB-lite"/>
    </source>
</evidence>
<reference evidence="3" key="1">
    <citation type="submission" date="2020-10" db="EMBL/GenBank/DDBJ databases">
        <authorList>
            <person name="Gilroy R."/>
        </authorList>
    </citation>
    <scope>NUCLEOTIDE SEQUENCE</scope>
    <source>
        <strain evidence="3">CHK189-12415</strain>
    </source>
</reference>